<dbReference type="InterPro" id="IPR000426">
    <property type="entry name" value="Proteasome_asu_N"/>
</dbReference>
<comment type="function">
    <text evidence="1">The proteasome is a multicatalytic proteinase complex which is characterized by its ability to cleave peptides with Arg, Phe, Tyr, Leu, and Glu adjacent to the leaving group at neutral or slightly basic pH. The proteasome has an ATP-dependent proteolytic activity.</text>
</comment>
<organism evidence="9 10">
    <name type="scientific">Porphyridium purpureum</name>
    <name type="common">Red alga</name>
    <name type="synonym">Porphyridium cruentum</name>
    <dbReference type="NCBI Taxonomy" id="35688"/>
    <lineage>
        <taxon>Eukaryota</taxon>
        <taxon>Rhodophyta</taxon>
        <taxon>Bangiophyceae</taxon>
        <taxon>Porphyridiales</taxon>
        <taxon>Porphyridiaceae</taxon>
        <taxon>Porphyridium</taxon>
    </lineage>
</organism>
<evidence type="ECO:0000256" key="4">
    <source>
        <dbReference type="ARBA" id="ARBA00023242"/>
    </source>
</evidence>
<evidence type="ECO:0000313" key="9">
    <source>
        <dbReference type="EMBL" id="KAA8492128.1"/>
    </source>
</evidence>
<keyword evidence="2 7" id="KW-0963">Cytoplasm</keyword>
<keyword evidence="4 7" id="KW-0539">Nucleus</keyword>
<reference evidence="10" key="1">
    <citation type="journal article" date="2019" name="Nat. Commun.">
        <title>Expansion of phycobilisome linker gene families in mesophilic red algae.</title>
        <authorList>
            <person name="Lee J."/>
            <person name="Kim D."/>
            <person name="Bhattacharya D."/>
            <person name="Yoon H.S."/>
        </authorList>
    </citation>
    <scope>NUCLEOTIDE SEQUENCE [LARGE SCALE GENOMIC DNA]</scope>
    <source>
        <strain evidence="10">CCMP 1328</strain>
    </source>
</reference>
<evidence type="ECO:0000256" key="6">
    <source>
        <dbReference type="PROSITE-ProRule" id="PRU00808"/>
    </source>
</evidence>
<protein>
    <recommendedName>
        <fullName evidence="7">Proteasome subunit alpha type</fullName>
    </recommendedName>
</protein>
<dbReference type="InterPro" id="IPR029055">
    <property type="entry name" value="Ntn_hydrolases_N"/>
</dbReference>
<keyword evidence="10" id="KW-1185">Reference proteome</keyword>
<dbReference type="CDD" id="cd03754">
    <property type="entry name" value="proteasome_alpha_type_6"/>
    <property type="match status" value="1"/>
</dbReference>
<dbReference type="GO" id="GO:0019773">
    <property type="term" value="C:proteasome core complex, alpha-subunit complex"/>
    <property type="evidence" value="ECO:0007669"/>
    <property type="project" value="UniProtKB-UniRule"/>
</dbReference>
<dbReference type="GO" id="GO:0005737">
    <property type="term" value="C:cytoplasm"/>
    <property type="evidence" value="ECO:0007669"/>
    <property type="project" value="UniProtKB-SubCell"/>
</dbReference>
<evidence type="ECO:0000256" key="2">
    <source>
        <dbReference type="ARBA" id="ARBA00022490"/>
    </source>
</evidence>
<evidence type="ECO:0000256" key="1">
    <source>
        <dbReference type="ARBA" id="ARBA00002000"/>
    </source>
</evidence>
<dbReference type="PROSITE" id="PS51475">
    <property type="entry name" value="PROTEASOME_ALPHA_2"/>
    <property type="match status" value="1"/>
</dbReference>
<name>A0A5J4YLK1_PORPP</name>
<dbReference type="AlphaFoldDB" id="A0A5J4YLK1"/>
<comment type="subunit">
    <text evidence="5">The 26S proteasome consists of a 20S proteasome core and two 19S regulatory subunits. The 20S proteasome core is composed of 28 subunits that are arranged in four stacked rings, resulting in a barrel-shaped structure. The two end rings are each formed by seven alpha subunits, and the two central rings are each formed by seven beta subunits. The catalytic chamber with the active sites is on the inside of the barrel.</text>
</comment>
<dbReference type="Gene3D" id="3.60.20.10">
    <property type="entry name" value="Glutamine Phosphoribosylpyrophosphate, subunit 1, domain 1"/>
    <property type="match status" value="1"/>
</dbReference>
<dbReference type="Pfam" id="PF00227">
    <property type="entry name" value="Proteasome"/>
    <property type="match status" value="1"/>
</dbReference>
<dbReference type="SUPFAM" id="SSF56235">
    <property type="entry name" value="N-terminal nucleophile aminohydrolases (Ntn hydrolases)"/>
    <property type="match status" value="1"/>
</dbReference>
<evidence type="ECO:0000256" key="3">
    <source>
        <dbReference type="ARBA" id="ARBA00022942"/>
    </source>
</evidence>
<evidence type="ECO:0000256" key="7">
    <source>
        <dbReference type="RuleBase" id="RU000551"/>
    </source>
</evidence>
<dbReference type="InterPro" id="IPR050115">
    <property type="entry name" value="Proteasome_alpha"/>
</dbReference>
<evidence type="ECO:0000313" key="10">
    <source>
        <dbReference type="Proteomes" id="UP000324585"/>
    </source>
</evidence>
<dbReference type="GO" id="GO:0006511">
    <property type="term" value="P:ubiquitin-dependent protein catabolic process"/>
    <property type="evidence" value="ECO:0007669"/>
    <property type="project" value="InterPro"/>
</dbReference>
<accession>A0A5J4YLK1</accession>
<dbReference type="Proteomes" id="UP000324585">
    <property type="component" value="Unassembled WGS sequence"/>
</dbReference>
<comment type="similarity">
    <text evidence="6 7">Belongs to the peptidase T1A family.</text>
</comment>
<dbReference type="GO" id="GO:0005634">
    <property type="term" value="C:nucleus"/>
    <property type="evidence" value="ECO:0007669"/>
    <property type="project" value="UniProtKB-SubCell"/>
</dbReference>
<dbReference type="InterPro" id="IPR023332">
    <property type="entry name" value="Proteasome_alpha-type"/>
</dbReference>
<dbReference type="NCBIfam" id="NF003075">
    <property type="entry name" value="PRK03996.1"/>
    <property type="match status" value="1"/>
</dbReference>
<dbReference type="OrthoDB" id="431557at2759"/>
<dbReference type="SMART" id="SM00948">
    <property type="entry name" value="Proteasome_A_N"/>
    <property type="match status" value="1"/>
</dbReference>
<dbReference type="OMA" id="YGYDMPV"/>
<comment type="subcellular location">
    <subcellularLocation>
        <location evidence="7">Cytoplasm</location>
    </subcellularLocation>
    <subcellularLocation>
        <location evidence="7">Nucleus</location>
    </subcellularLocation>
</comment>
<evidence type="ECO:0000256" key="5">
    <source>
        <dbReference type="ARBA" id="ARBA00026071"/>
    </source>
</evidence>
<dbReference type="InterPro" id="IPR001353">
    <property type="entry name" value="Proteasome_sua/b"/>
</dbReference>
<sequence length="249" mass="27367">MSRGSSAGYDRHITIFSPEGRLYQVEYAFKAVKNAEMTSLGVRGQDAVCVVTQKKVADKLIDPSSVTHLFRLSANHGCVGTGISTDAKALVQHARSQAADFQHEYGYEIPVDHLSGRIADRNQMYTQHAYMRPFGVALLVIGMDEETGPQLFKCDPAGYYVGYRACAAGQKDQEVANYFEKNLKNDESNANMDEKRVIETAISALQSTLGTEFKASEIEVAVCSKAQPKFTCLTEAQIEAYLVSIAETD</sequence>
<comment type="caution">
    <text evidence="9">The sequence shown here is derived from an EMBL/GenBank/DDBJ whole genome shotgun (WGS) entry which is preliminary data.</text>
</comment>
<evidence type="ECO:0000259" key="8">
    <source>
        <dbReference type="PROSITE" id="PS00388"/>
    </source>
</evidence>
<proteinExistence type="inferred from homology"/>
<dbReference type="FunFam" id="3.60.20.10:FF:000055">
    <property type="entry name" value="Proteasome subunit alpha type"/>
    <property type="match status" value="1"/>
</dbReference>
<dbReference type="InterPro" id="IPR034642">
    <property type="entry name" value="Proteasome_subunit_alpha6"/>
</dbReference>
<dbReference type="PROSITE" id="PS00388">
    <property type="entry name" value="PROTEASOME_ALPHA_1"/>
    <property type="match status" value="1"/>
</dbReference>
<keyword evidence="3 6" id="KW-0647">Proteasome</keyword>
<dbReference type="Pfam" id="PF10584">
    <property type="entry name" value="Proteasome_A_N"/>
    <property type="match status" value="1"/>
</dbReference>
<dbReference type="EMBL" id="VRMN01000010">
    <property type="protein sequence ID" value="KAA8492128.1"/>
    <property type="molecule type" value="Genomic_DNA"/>
</dbReference>
<gene>
    <name evidence="9" type="ORF">FVE85_3566</name>
</gene>
<dbReference type="PANTHER" id="PTHR11599">
    <property type="entry name" value="PROTEASOME SUBUNIT ALPHA/BETA"/>
    <property type="match status" value="1"/>
</dbReference>
<feature type="domain" description="Proteasome alpha-type subunits" evidence="8">
    <location>
        <begin position="9"/>
        <end position="31"/>
    </location>
</feature>